<accession>A0ABP8L5B9</accession>
<evidence type="ECO:0000313" key="3">
    <source>
        <dbReference type="Proteomes" id="UP001500622"/>
    </source>
</evidence>
<proteinExistence type="predicted"/>
<organism evidence="2 3">
    <name type="scientific">Georgenia halophila</name>
    <dbReference type="NCBI Taxonomy" id="620889"/>
    <lineage>
        <taxon>Bacteria</taxon>
        <taxon>Bacillati</taxon>
        <taxon>Actinomycetota</taxon>
        <taxon>Actinomycetes</taxon>
        <taxon>Micrococcales</taxon>
        <taxon>Bogoriellaceae</taxon>
        <taxon>Georgenia</taxon>
    </lineage>
</organism>
<reference evidence="3" key="1">
    <citation type="journal article" date="2019" name="Int. J. Syst. Evol. Microbiol.">
        <title>The Global Catalogue of Microorganisms (GCM) 10K type strain sequencing project: providing services to taxonomists for standard genome sequencing and annotation.</title>
        <authorList>
            <consortium name="The Broad Institute Genomics Platform"/>
            <consortium name="The Broad Institute Genome Sequencing Center for Infectious Disease"/>
            <person name="Wu L."/>
            <person name="Ma J."/>
        </authorList>
    </citation>
    <scope>NUCLEOTIDE SEQUENCE [LARGE SCALE GENOMIC DNA]</scope>
    <source>
        <strain evidence="3">JCM 17810</strain>
    </source>
</reference>
<keyword evidence="3" id="KW-1185">Reference proteome</keyword>
<dbReference type="InterPro" id="IPR056411">
    <property type="entry name" value="CysS_C"/>
</dbReference>
<name>A0ABP8L5B9_9MICO</name>
<gene>
    <name evidence="2" type="ORF">GCM10023169_16960</name>
</gene>
<dbReference type="Proteomes" id="UP001500622">
    <property type="component" value="Unassembled WGS sequence"/>
</dbReference>
<evidence type="ECO:0000313" key="2">
    <source>
        <dbReference type="EMBL" id="GAA4422459.1"/>
    </source>
</evidence>
<protein>
    <recommendedName>
        <fullName evidence="1">Cysteinyl-tRNA ligase anticodon binding domain-containing protein</fullName>
    </recommendedName>
</protein>
<dbReference type="Pfam" id="PF23493">
    <property type="entry name" value="CysS_C"/>
    <property type="match status" value="1"/>
</dbReference>
<comment type="caution">
    <text evidence="2">The sequence shown here is derived from an EMBL/GenBank/DDBJ whole genome shotgun (WGS) entry which is preliminary data.</text>
</comment>
<dbReference type="RefSeq" id="WP_345215820.1">
    <property type="nucleotide sequence ID" value="NZ_BAABGN010000007.1"/>
</dbReference>
<feature type="domain" description="Cysteinyl-tRNA ligase anticodon binding" evidence="1">
    <location>
        <begin position="4"/>
        <end position="54"/>
    </location>
</feature>
<evidence type="ECO:0000259" key="1">
    <source>
        <dbReference type="Pfam" id="PF23493"/>
    </source>
</evidence>
<sequence>MEGRPGISPEGHRILALRRDALKAKEHAKADTLAVELNDLGLTVRDRSGTQEARPVERP</sequence>
<dbReference type="EMBL" id="BAABGN010000007">
    <property type="protein sequence ID" value="GAA4422459.1"/>
    <property type="molecule type" value="Genomic_DNA"/>
</dbReference>